<gene>
    <name evidence="2" type="ORF">MNBD_GAMMA12-1979</name>
</gene>
<evidence type="ECO:0000256" key="1">
    <source>
        <dbReference type="ARBA" id="ARBA00023239"/>
    </source>
</evidence>
<dbReference type="CDD" id="cd01288">
    <property type="entry name" value="FabZ"/>
    <property type="match status" value="1"/>
</dbReference>
<dbReference type="InterPro" id="IPR013114">
    <property type="entry name" value="FabA_FabZ"/>
</dbReference>
<dbReference type="EC" id="4.2.1.59" evidence="2"/>
<dbReference type="GO" id="GO:0019171">
    <property type="term" value="F:(3R)-hydroxyacyl-[acyl-carrier-protein] dehydratase activity"/>
    <property type="evidence" value="ECO:0007669"/>
    <property type="project" value="UniProtKB-EC"/>
</dbReference>
<proteinExistence type="predicted"/>
<dbReference type="NCBIfam" id="NF000582">
    <property type="entry name" value="PRK00006.1"/>
    <property type="match status" value="1"/>
</dbReference>
<accession>A0A3B0ZKW9</accession>
<protein>
    <submittedName>
        <fullName evidence="2">3-hydroxyacyl-[acyl-carrier-protein] dehydratase, FabZ form</fullName>
        <ecNumber evidence="2">4.2.1.59</ecNumber>
    </submittedName>
</protein>
<dbReference type="PANTHER" id="PTHR30272">
    <property type="entry name" value="3-HYDROXYACYL-[ACYL-CARRIER-PROTEIN] DEHYDRATASE"/>
    <property type="match status" value="1"/>
</dbReference>
<dbReference type="AlphaFoldDB" id="A0A3B0ZKW9"/>
<organism evidence="2">
    <name type="scientific">hydrothermal vent metagenome</name>
    <dbReference type="NCBI Taxonomy" id="652676"/>
    <lineage>
        <taxon>unclassified sequences</taxon>
        <taxon>metagenomes</taxon>
        <taxon>ecological metagenomes</taxon>
    </lineage>
</organism>
<dbReference type="Pfam" id="PF07977">
    <property type="entry name" value="FabA"/>
    <property type="match status" value="1"/>
</dbReference>
<dbReference type="Gene3D" id="3.10.129.10">
    <property type="entry name" value="Hotdog Thioesterase"/>
    <property type="match status" value="1"/>
</dbReference>
<dbReference type="InterPro" id="IPR029069">
    <property type="entry name" value="HotDog_dom_sf"/>
</dbReference>
<dbReference type="SUPFAM" id="SSF54637">
    <property type="entry name" value="Thioesterase/thiol ester dehydrase-isomerase"/>
    <property type="match status" value="1"/>
</dbReference>
<evidence type="ECO:0000313" key="2">
    <source>
        <dbReference type="EMBL" id="VAW81974.1"/>
    </source>
</evidence>
<sequence>MGHFIFVDRVIEVEPGRLVRGIKNISINEQVFLTHFPDHPIYPGNLIVEALAQLSGFLLELSTNQNGSEVKRAVLVQVEKASFRQPARVGDQLLLECVFDSNIGDAATINTTAKVEGELIAKSRLTFSLQSSVSESVHQQQRALYKLWTQKLTLNFPIL</sequence>
<dbReference type="EMBL" id="UOFL01000232">
    <property type="protein sequence ID" value="VAW81974.1"/>
    <property type="molecule type" value="Genomic_DNA"/>
</dbReference>
<keyword evidence="1 2" id="KW-0456">Lyase</keyword>
<name>A0A3B0ZKW9_9ZZZZ</name>
<dbReference type="PANTHER" id="PTHR30272:SF1">
    <property type="entry name" value="3-HYDROXYACYL-[ACYL-CARRIER-PROTEIN] DEHYDRATASE"/>
    <property type="match status" value="1"/>
</dbReference>
<reference evidence="2" key="1">
    <citation type="submission" date="2018-06" db="EMBL/GenBank/DDBJ databases">
        <authorList>
            <person name="Zhirakovskaya E."/>
        </authorList>
    </citation>
    <scope>NUCLEOTIDE SEQUENCE</scope>
</reference>